<accession>A0A448WSB2</accession>
<feature type="compositionally biased region" description="Polar residues" evidence="1">
    <location>
        <begin position="9"/>
        <end position="27"/>
    </location>
</feature>
<feature type="region of interest" description="Disordered" evidence="1">
    <location>
        <begin position="1"/>
        <end position="39"/>
    </location>
</feature>
<evidence type="ECO:0000256" key="1">
    <source>
        <dbReference type="SAM" id="MobiDB-lite"/>
    </source>
</evidence>
<feature type="compositionally biased region" description="Pro residues" evidence="1">
    <location>
        <begin position="230"/>
        <end position="241"/>
    </location>
</feature>
<feature type="region of interest" description="Disordered" evidence="1">
    <location>
        <begin position="271"/>
        <end position="293"/>
    </location>
</feature>
<gene>
    <name evidence="2" type="ORF">PXEA_LOCUS12390</name>
</gene>
<evidence type="ECO:0000313" key="2">
    <source>
        <dbReference type="EMBL" id="VEL18950.1"/>
    </source>
</evidence>
<reference evidence="2" key="1">
    <citation type="submission" date="2018-11" db="EMBL/GenBank/DDBJ databases">
        <authorList>
            <consortium name="Pathogen Informatics"/>
        </authorList>
    </citation>
    <scope>NUCLEOTIDE SEQUENCE</scope>
</reference>
<dbReference type="EMBL" id="CAAALY010039452">
    <property type="protein sequence ID" value="VEL18950.1"/>
    <property type="molecule type" value="Genomic_DNA"/>
</dbReference>
<dbReference type="Proteomes" id="UP000784294">
    <property type="component" value="Unassembled WGS sequence"/>
</dbReference>
<protein>
    <submittedName>
        <fullName evidence="2">Uncharacterized protein</fullName>
    </submittedName>
</protein>
<sequence length="338" mass="34388">MRRIMQLASEANQSVPTESDVQASATGPQEAGGGLAYGSPDPKRVAAGMGLQQAINVTKSVRMLARYLNACLQRQRDLRQALMNPSCQRATPVAVQSAKSYSGLRMTPGGHFGPNMHFSPHLKGPNNNSASGDISARMRQTGTLGAQNGEGSGNIGGGVSANMQSIIGENRDSEDEAGKAVITGPVSGVGGSGNARENGGEKSPTPAFSFPPKDGRGSETQPSAPSFSSTPPPPQPPPPSAPLEAPAAPLTIIGPVSMPTMSIVATAASADVPKTGDGSFSKSSSSVCPQSTGAQLGMSKFTRRISSIASSSLTSSCSLSRTGQIPIISQTALQGSGR</sequence>
<name>A0A448WSB2_9PLAT</name>
<feature type="region of interest" description="Disordered" evidence="1">
    <location>
        <begin position="182"/>
        <end position="248"/>
    </location>
</feature>
<evidence type="ECO:0000313" key="3">
    <source>
        <dbReference type="Proteomes" id="UP000784294"/>
    </source>
</evidence>
<comment type="caution">
    <text evidence="2">The sequence shown here is derived from an EMBL/GenBank/DDBJ whole genome shotgun (WGS) entry which is preliminary data.</text>
</comment>
<proteinExistence type="predicted"/>
<organism evidence="2 3">
    <name type="scientific">Protopolystoma xenopodis</name>
    <dbReference type="NCBI Taxonomy" id="117903"/>
    <lineage>
        <taxon>Eukaryota</taxon>
        <taxon>Metazoa</taxon>
        <taxon>Spiralia</taxon>
        <taxon>Lophotrochozoa</taxon>
        <taxon>Platyhelminthes</taxon>
        <taxon>Monogenea</taxon>
        <taxon>Polyopisthocotylea</taxon>
        <taxon>Polystomatidea</taxon>
        <taxon>Polystomatidae</taxon>
        <taxon>Protopolystoma</taxon>
    </lineage>
</organism>
<dbReference type="AlphaFoldDB" id="A0A448WSB2"/>
<keyword evidence="3" id="KW-1185">Reference proteome</keyword>